<feature type="region of interest" description="Disordered" evidence="1">
    <location>
        <begin position="194"/>
        <end position="220"/>
    </location>
</feature>
<dbReference type="GO" id="GO:0003677">
    <property type="term" value="F:DNA binding"/>
    <property type="evidence" value="ECO:0007669"/>
    <property type="project" value="InterPro"/>
</dbReference>
<proteinExistence type="predicted"/>
<dbReference type="AlphaFoldDB" id="A0A0B8Q073"/>
<dbReference type="EMBL" id="BBSC01000001">
    <property type="protein sequence ID" value="GAM72875.1"/>
    <property type="molecule type" value="Genomic_DNA"/>
</dbReference>
<evidence type="ECO:0000259" key="3">
    <source>
        <dbReference type="Pfam" id="PF13464"/>
    </source>
</evidence>
<keyword evidence="2" id="KW-1133">Transmembrane helix</keyword>
<name>A0A0B8Q073_9VIBR</name>
<dbReference type="InterPro" id="IPR050400">
    <property type="entry name" value="Bact_Cytoskel_RodZ"/>
</dbReference>
<keyword evidence="2" id="KW-0812">Transmembrane</keyword>
<dbReference type="PANTHER" id="PTHR34475">
    <property type="match status" value="1"/>
</dbReference>
<reference evidence="4 5" key="2">
    <citation type="submission" date="2015-01" db="EMBL/GenBank/DDBJ databases">
        <authorList>
            <consortium name="NBRP consortium"/>
            <person name="Sawabe T."/>
            <person name="Meirelles P."/>
            <person name="Feng G."/>
            <person name="Sayaka M."/>
            <person name="Hattori M."/>
            <person name="Ohkuma M."/>
        </authorList>
    </citation>
    <scope>NUCLEOTIDE SEQUENCE [LARGE SCALE GENOMIC DNA]</scope>
    <source>
        <strain evidence="5">JCM 19241</strain>
    </source>
</reference>
<dbReference type="Pfam" id="PF13413">
    <property type="entry name" value="HTH_25"/>
    <property type="match status" value="1"/>
</dbReference>
<evidence type="ECO:0000313" key="5">
    <source>
        <dbReference type="Proteomes" id="UP000031666"/>
    </source>
</evidence>
<accession>A0A0B8Q073</accession>
<dbReference type="STRING" id="1481914.JCM19241_2330"/>
<feature type="transmembrane region" description="Helical" evidence="2">
    <location>
        <begin position="121"/>
        <end position="138"/>
    </location>
</feature>
<evidence type="ECO:0000256" key="2">
    <source>
        <dbReference type="SAM" id="Phobius"/>
    </source>
</evidence>
<dbReference type="InterPro" id="IPR010982">
    <property type="entry name" value="Lambda_DNA-bd_dom_sf"/>
</dbReference>
<evidence type="ECO:0000256" key="1">
    <source>
        <dbReference type="SAM" id="MobiDB-lite"/>
    </source>
</evidence>
<dbReference type="InterPro" id="IPR001387">
    <property type="entry name" value="Cro/C1-type_HTH"/>
</dbReference>
<dbReference type="InterPro" id="IPR025194">
    <property type="entry name" value="RodZ-like_C"/>
</dbReference>
<dbReference type="SUPFAM" id="SSF47413">
    <property type="entry name" value="lambda repressor-like DNA-binding domains"/>
    <property type="match status" value="1"/>
</dbReference>
<dbReference type="CDD" id="cd00093">
    <property type="entry name" value="HTH_XRE"/>
    <property type="match status" value="1"/>
</dbReference>
<gene>
    <name evidence="4" type="ORF">JCM19241_2330</name>
</gene>
<dbReference type="Gene3D" id="1.10.260.40">
    <property type="entry name" value="lambda repressor-like DNA-binding domains"/>
    <property type="match status" value="1"/>
</dbReference>
<dbReference type="Proteomes" id="UP000031666">
    <property type="component" value="Unassembled WGS sequence"/>
</dbReference>
<evidence type="ECO:0000313" key="4">
    <source>
        <dbReference type="EMBL" id="GAM72875.1"/>
    </source>
</evidence>
<comment type="caution">
    <text evidence="4">The sequence shown here is derived from an EMBL/GenBank/DDBJ whole genome shotgun (WGS) entry which is preliminary data.</text>
</comment>
<dbReference type="Pfam" id="PF13464">
    <property type="entry name" value="RodZ_C"/>
    <property type="match status" value="1"/>
</dbReference>
<protein>
    <submittedName>
        <fullName evidence="4">Putative membrane protein</fullName>
    </submittedName>
</protein>
<dbReference type="PANTHER" id="PTHR34475:SF1">
    <property type="entry name" value="CYTOSKELETON PROTEIN RODZ"/>
    <property type="match status" value="1"/>
</dbReference>
<feature type="domain" description="Cytoskeleton protein RodZ-like C-terminal" evidence="3">
    <location>
        <begin position="234"/>
        <end position="294"/>
    </location>
</feature>
<keyword evidence="2" id="KW-0472">Membrane</keyword>
<sequence>MSTDSTNTDTASTSENPTPMLGEMLRVKRDSLGLSVREVADRLRLRVAIIESIEANDFQIGQVHTFTRGYIRSYAKLVGVDEKSVLDAFDSLGVGKSAEQDMQSFSQGTQKKKHDNNIMKLTWGIFVVIVGISAVWWYQNEQNVDTVVAEAAPQVEEFDPASIEPELAEQAELLDQQEAVEASNAVVSELESVASGAGVANQEPTIESEVAEQESQATETPVQLPAEIPPAISMSFSADCWIQIQDVNGKTLSTGVMKAGRTLELEGQGPFKFVVGAPEAASLSISGEPSTFLGILRAKLHVSLQSNYASGISY</sequence>
<reference evidence="4 5" key="1">
    <citation type="submission" date="2015-01" db="EMBL/GenBank/DDBJ databases">
        <title>Vibrio sp. C94 JCM 19241 whole genome shotgun sequence.</title>
        <authorList>
            <person name="Sawabe T."/>
            <person name="Meirelles P."/>
            <person name="Feng G."/>
            <person name="Sayaka M."/>
            <person name="Hattori M."/>
            <person name="Ohkuma M."/>
        </authorList>
    </citation>
    <scope>NUCLEOTIDE SEQUENCE [LARGE SCALE GENOMIC DNA]</scope>
    <source>
        <strain evidence="5">JCM 19241</strain>
    </source>
</reference>
<organism evidence="4 5">
    <name type="scientific">Vibrio ishigakensis</name>
    <dbReference type="NCBI Taxonomy" id="1481914"/>
    <lineage>
        <taxon>Bacteria</taxon>
        <taxon>Pseudomonadati</taxon>
        <taxon>Pseudomonadota</taxon>
        <taxon>Gammaproteobacteria</taxon>
        <taxon>Vibrionales</taxon>
        <taxon>Vibrionaceae</taxon>
        <taxon>Vibrio</taxon>
    </lineage>
</organism>